<sequence>MIGRRQQRLGLAVLQERRVGGAHRRQKGVVFVAGQGGIVRTGGKPVVADEIERQRVMQAQIDRFADAPPEMMPLPRVVKRGRRAGTKSDVIQRRLPHCVLSERFATDVASPARIRTRIVGRAADGRARVADMDRPNGAVLCREHYFAHASGRFCQIQRTPVCRRCRLQARTVESNEPAQPRHPPRRCAIRPANSRASSAAASLAP</sequence>
<protein>
    <submittedName>
        <fullName evidence="2">Uncharacterized protein</fullName>
    </submittedName>
</protein>
<dbReference type="Proteomes" id="UP000199120">
    <property type="component" value="Unassembled WGS sequence"/>
</dbReference>
<keyword evidence="3" id="KW-1185">Reference proteome</keyword>
<dbReference type="AlphaFoldDB" id="A0A1H7V7R8"/>
<name>A0A1H7V7R8_9BURK</name>
<evidence type="ECO:0000313" key="3">
    <source>
        <dbReference type="Proteomes" id="UP000199120"/>
    </source>
</evidence>
<evidence type="ECO:0000313" key="2">
    <source>
        <dbReference type="EMBL" id="SEM05283.1"/>
    </source>
</evidence>
<gene>
    <name evidence="2" type="ORF">SAMN05192542_12334</name>
</gene>
<accession>A0A1H7V7R8</accession>
<dbReference type="EMBL" id="FOAJ01000023">
    <property type="protein sequence ID" value="SEM05283.1"/>
    <property type="molecule type" value="Genomic_DNA"/>
</dbReference>
<evidence type="ECO:0000256" key="1">
    <source>
        <dbReference type="SAM" id="MobiDB-lite"/>
    </source>
</evidence>
<feature type="compositionally biased region" description="Low complexity" evidence="1">
    <location>
        <begin position="192"/>
        <end position="205"/>
    </location>
</feature>
<organism evidence="2 3">
    <name type="scientific">Paraburkholderia caballeronis</name>
    <dbReference type="NCBI Taxonomy" id="416943"/>
    <lineage>
        <taxon>Bacteria</taxon>
        <taxon>Pseudomonadati</taxon>
        <taxon>Pseudomonadota</taxon>
        <taxon>Betaproteobacteria</taxon>
        <taxon>Burkholderiales</taxon>
        <taxon>Burkholderiaceae</taxon>
        <taxon>Paraburkholderia</taxon>
    </lineage>
</organism>
<proteinExistence type="predicted"/>
<feature type="region of interest" description="Disordered" evidence="1">
    <location>
        <begin position="172"/>
        <end position="205"/>
    </location>
</feature>
<reference evidence="3" key="1">
    <citation type="submission" date="2016-10" db="EMBL/GenBank/DDBJ databases">
        <authorList>
            <person name="Varghese N."/>
            <person name="Submissions S."/>
        </authorList>
    </citation>
    <scope>NUCLEOTIDE SEQUENCE [LARGE SCALE GENOMIC DNA]</scope>
    <source>
        <strain evidence="3">LMG 26416</strain>
    </source>
</reference>